<dbReference type="Proteomes" id="UP000279760">
    <property type="component" value="Chromosome 1"/>
</dbReference>
<dbReference type="EMBL" id="CP033577">
    <property type="protein sequence ID" value="AYV20486.1"/>
    <property type="molecule type" value="Genomic_DNA"/>
</dbReference>
<gene>
    <name evidence="1" type="ORF">ECB94_03835</name>
</gene>
<organism evidence="1 2">
    <name type="scientific">Vibrio mediterranei</name>
    <dbReference type="NCBI Taxonomy" id="689"/>
    <lineage>
        <taxon>Bacteria</taxon>
        <taxon>Pseudomonadati</taxon>
        <taxon>Pseudomonadota</taxon>
        <taxon>Gammaproteobacteria</taxon>
        <taxon>Vibrionales</taxon>
        <taxon>Vibrionaceae</taxon>
        <taxon>Vibrio</taxon>
    </lineage>
</organism>
<dbReference type="AlphaFoldDB" id="A0A3G4V6S2"/>
<sequence length="122" mass="13570">MNMYQPIKISLQVPKELDGSPQANLTMRPPETNDVILAQKQSRIIAEGNLVDDNAEHEAHLFANLTNTTRDFIGSLAQYDYLQLQKAYDCFLLPIPQFAARSALLFPSSVEESPSKSSEDSA</sequence>
<evidence type="ECO:0000313" key="2">
    <source>
        <dbReference type="Proteomes" id="UP000279760"/>
    </source>
</evidence>
<protein>
    <submittedName>
        <fullName evidence="1">Phage tail assembly protein</fullName>
    </submittedName>
</protein>
<accession>A0A3G4V6S2</accession>
<dbReference type="Pfam" id="PF10109">
    <property type="entry name" value="Phage_TAC_7"/>
    <property type="match status" value="1"/>
</dbReference>
<proteinExistence type="predicted"/>
<dbReference type="InterPro" id="IPR019289">
    <property type="entry name" value="Phage_tail_E/E"/>
</dbReference>
<evidence type="ECO:0000313" key="1">
    <source>
        <dbReference type="EMBL" id="AYV20486.1"/>
    </source>
</evidence>
<name>A0A3G4V6S2_9VIBR</name>
<reference evidence="1 2" key="1">
    <citation type="submission" date="2018-11" db="EMBL/GenBank/DDBJ databases">
        <title>Complete Genome Sequence of Vbrio mediterranei 117-T6: a Potential Pathogen Bacteria Isolated from the Conchocelis of Pyropia.</title>
        <authorList>
            <person name="Liu Q."/>
        </authorList>
    </citation>
    <scope>NUCLEOTIDE SEQUENCE [LARGE SCALE GENOMIC DNA]</scope>
    <source>
        <strain evidence="1 2">117-T6</strain>
    </source>
</reference>